<keyword evidence="2" id="KW-1185">Reference proteome</keyword>
<accession>A0A136IRS7</accession>
<evidence type="ECO:0000313" key="2">
    <source>
        <dbReference type="Proteomes" id="UP000070501"/>
    </source>
</evidence>
<organism evidence="1 2">
    <name type="scientific">Microdochium bolleyi</name>
    <dbReference type="NCBI Taxonomy" id="196109"/>
    <lineage>
        <taxon>Eukaryota</taxon>
        <taxon>Fungi</taxon>
        <taxon>Dikarya</taxon>
        <taxon>Ascomycota</taxon>
        <taxon>Pezizomycotina</taxon>
        <taxon>Sordariomycetes</taxon>
        <taxon>Xylariomycetidae</taxon>
        <taxon>Xylariales</taxon>
        <taxon>Microdochiaceae</taxon>
        <taxon>Microdochium</taxon>
    </lineage>
</organism>
<dbReference type="Proteomes" id="UP000070501">
    <property type="component" value="Unassembled WGS sequence"/>
</dbReference>
<gene>
    <name evidence="1" type="ORF">Micbo1qcDRAFT_167508</name>
</gene>
<sequence>MACPIKLMRRCYRGWHLLAGRPARFAKSQRRWSVPVLARACPTAGSSASGRLGVPPKLSARTNGDPLSLHGMLCRGASLRAR</sequence>
<protein>
    <submittedName>
        <fullName evidence="1">Uncharacterized protein</fullName>
    </submittedName>
</protein>
<dbReference type="InParanoid" id="A0A136IRS7"/>
<reference evidence="2" key="1">
    <citation type="submission" date="2016-02" db="EMBL/GenBank/DDBJ databases">
        <title>Draft genome sequence of Microdochium bolleyi, a fungal endophyte of beachgrass.</title>
        <authorList>
            <consortium name="DOE Joint Genome Institute"/>
            <person name="David A.S."/>
            <person name="May G."/>
            <person name="Haridas S."/>
            <person name="Lim J."/>
            <person name="Wang M."/>
            <person name="Labutti K."/>
            <person name="Lipzen A."/>
            <person name="Barry K."/>
            <person name="Grigoriev I.V."/>
        </authorList>
    </citation>
    <scope>NUCLEOTIDE SEQUENCE [LARGE SCALE GENOMIC DNA]</scope>
    <source>
        <strain evidence="2">J235TASD1</strain>
    </source>
</reference>
<feature type="non-terminal residue" evidence="1">
    <location>
        <position position="82"/>
    </location>
</feature>
<dbReference type="AlphaFoldDB" id="A0A136IRS7"/>
<evidence type="ECO:0000313" key="1">
    <source>
        <dbReference type="EMBL" id="KXJ87516.1"/>
    </source>
</evidence>
<name>A0A136IRS7_9PEZI</name>
<proteinExistence type="predicted"/>
<dbReference type="EMBL" id="KQ964262">
    <property type="protein sequence ID" value="KXJ87516.1"/>
    <property type="molecule type" value="Genomic_DNA"/>
</dbReference>